<evidence type="ECO:0000259" key="2">
    <source>
        <dbReference type="PROSITE" id="PS50033"/>
    </source>
</evidence>
<dbReference type="PANTHER" id="PTHR46467:SF1">
    <property type="entry name" value="TETHER CONTAINING UBX DOMAIN FOR GLUT4"/>
    <property type="match status" value="1"/>
</dbReference>
<dbReference type="Proteomes" id="UP001623330">
    <property type="component" value="Unassembled WGS sequence"/>
</dbReference>
<name>A0ABR4NVQ1_9SACH</name>
<dbReference type="SMART" id="SM00166">
    <property type="entry name" value="UBX"/>
    <property type="match status" value="1"/>
</dbReference>
<dbReference type="EMBL" id="JBEVYD010000005">
    <property type="protein sequence ID" value="KAL3232763.1"/>
    <property type="molecule type" value="Genomic_DNA"/>
</dbReference>
<feature type="region of interest" description="Disordered" evidence="1">
    <location>
        <begin position="391"/>
        <end position="413"/>
    </location>
</feature>
<evidence type="ECO:0000313" key="4">
    <source>
        <dbReference type="Proteomes" id="UP001623330"/>
    </source>
</evidence>
<gene>
    <name evidence="3" type="ORF">RNJ44_04679</name>
</gene>
<dbReference type="Pfam" id="PF11470">
    <property type="entry name" value="TUG-UBL1"/>
    <property type="match status" value="1"/>
</dbReference>
<dbReference type="InterPro" id="IPR029071">
    <property type="entry name" value="Ubiquitin-like_domsf"/>
</dbReference>
<evidence type="ECO:0000313" key="3">
    <source>
        <dbReference type="EMBL" id="KAL3232763.1"/>
    </source>
</evidence>
<evidence type="ECO:0000256" key="1">
    <source>
        <dbReference type="SAM" id="MobiDB-lite"/>
    </source>
</evidence>
<feature type="domain" description="UBX" evidence="2">
    <location>
        <begin position="284"/>
        <end position="359"/>
    </location>
</feature>
<proteinExistence type="predicted"/>
<dbReference type="Gene3D" id="3.10.20.90">
    <property type="entry name" value="Phosphatidylinositol 3-kinase Catalytic Subunit, Chain A, domain 1"/>
    <property type="match status" value="2"/>
</dbReference>
<dbReference type="PROSITE" id="PS50033">
    <property type="entry name" value="UBX"/>
    <property type="match status" value="1"/>
</dbReference>
<reference evidence="3 4" key="1">
    <citation type="submission" date="2024-05" db="EMBL/GenBank/DDBJ databases">
        <title>Long read based assembly of the Candida bracarensis genome reveals expanded adhesin content.</title>
        <authorList>
            <person name="Marcet-Houben M."/>
            <person name="Ksiezopolska E."/>
            <person name="Gabaldon T."/>
        </authorList>
    </citation>
    <scope>NUCLEOTIDE SEQUENCE [LARGE SCALE GENOMIC DNA]</scope>
    <source>
        <strain evidence="3 4">CBM6</strain>
    </source>
</reference>
<dbReference type="InterPro" id="IPR021569">
    <property type="entry name" value="TUG-UBL1"/>
</dbReference>
<sequence>MISIIIQYKFTYLKVPVSPGTTLNEVVLASVKHFKLEGEYHLQKEGKPVELDLPWRLLNYTANSKFDLVEGTSVANKKNDRAGQKIKIRFQVAGKGTVVKEIANNEPLSVVINELATEQQWASAIDDVSVQFFSKTIKSTDFNFTTLRSLAIESPSNIKIILGYADKVNEVSSVHDKSKVDDQDIKAESAVASIKDTEDNVVNESHEYKLPELHQPTVYLPPETSISQRMNDNEELNEEDYELTVDHAKLYQNIVAKQAGSLGGPLMTRRMREEQEARLRSNLKKITQCFIRIRFPDLTQMEIVFKADDTVDTVYEVVGKMVTVKHFGLYQTHPHKKIDPSDLKLVDDLQFGTKTILLFESEHSPSQGRFIDEDIFKSAKNITDSIERPNQEHKELDGKTLEEVSRDNRKLNYTREKSNKIPKWLKLSKK</sequence>
<comment type="caution">
    <text evidence="3">The sequence shown here is derived from an EMBL/GenBank/DDBJ whole genome shotgun (WGS) entry which is preliminary data.</text>
</comment>
<organism evidence="3 4">
    <name type="scientific">Nakaseomyces bracarensis</name>
    <dbReference type="NCBI Taxonomy" id="273131"/>
    <lineage>
        <taxon>Eukaryota</taxon>
        <taxon>Fungi</taxon>
        <taxon>Dikarya</taxon>
        <taxon>Ascomycota</taxon>
        <taxon>Saccharomycotina</taxon>
        <taxon>Saccharomycetes</taxon>
        <taxon>Saccharomycetales</taxon>
        <taxon>Saccharomycetaceae</taxon>
        <taxon>Nakaseomyces</taxon>
    </lineage>
</organism>
<dbReference type="InterPro" id="IPR001012">
    <property type="entry name" value="UBX_dom"/>
</dbReference>
<keyword evidence="4" id="KW-1185">Reference proteome</keyword>
<dbReference type="Pfam" id="PF00789">
    <property type="entry name" value="UBX"/>
    <property type="match status" value="1"/>
</dbReference>
<dbReference type="SUPFAM" id="SSF54236">
    <property type="entry name" value="Ubiquitin-like"/>
    <property type="match status" value="2"/>
</dbReference>
<dbReference type="PANTHER" id="PTHR46467">
    <property type="entry name" value="TETHER CONTAINING UBX DOMAIN FOR GLUT4"/>
    <property type="match status" value="1"/>
</dbReference>
<protein>
    <recommendedName>
        <fullName evidence="2">UBX domain-containing protein</fullName>
    </recommendedName>
</protein>
<accession>A0ABR4NVQ1</accession>